<name>A0AAD7C0A4_9AGAR</name>
<organism evidence="1 2">
    <name type="scientific">Roridomyces roridus</name>
    <dbReference type="NCBI Taxonomy" id="1738132"/>
    <lineage>
        <taxon>Eukaryota</taxon>
        <taxon>Fungi</taxon>
        <taxon>Dikarya</taxon>
        <taxon>Basidiomycota</taxon>
        <taxon>Agaricomycotina</taxon>
        <taxon>Agaricomycetes</taxon>
        <taxon>Agaricomycetidae</taxon>
        <taxon>Agaricales</taxon>
        <taxon>Marasmiineae</taxon>
        <taxon>Mycenaceae</taxon>
        <taxon>Roridomyces</taxon>
    </lineage>
</organism>
<reference evidence="1" key="1">
    <citation type="submission" date="2023-03" db="EMBL/GenBank/DDBJ databases">
        <title>Massive genome expansion in bonnet fungi (Mycena s.s.) driven by repeated elements and novel gene families across ecological guilds.</title>
        <authorList>
            <consortium name="Lawrence Berkeley National Laboratory"/>
            <person name="Harder C.B."/>
            <person name="Miyauchi S."/>
            <person name="Viragh M."/>
            <person name="Kuo A."/>
            <person name="Thoen E."/>
            <person name="Andreopoulos B."/>
            <person name="Lu D."/>
            <person name="Skrede I."/>
            <person name="Drula E."/>
            <person name="Henrissat B."/>
            <person name="Morin E."/>
            <person name="Kohler A."/>
            <person name="Barry K."/>
            <person name="LaButti K."/>
            <person name="Morin E."/>
            <person name="Salamov A."/>
            <person name="Lipzen A."/>
            <person name="Mereny Z."/>
            <person name="Hegedus B."/>
            <person name="Baldrian P."/>
            <person name="Stursova M."/>
            <person name="Weitz H."/>
            <person name="Taylor A."/>
            <person name="Grigoriev I.V."/>
            <person name="Nagy L.G."/>
            <person name="Martin F."/>
            <person name="Kauserud H."/>
        </authorList>
    </citation>
    <scope>NUCLEOTIDE SEQUENCE</scope>
    <source>
        <strain evidence="1">9284</strain>
    </source>
</reference>
<dbReference type="Proteomes" id="UP001221142">
    <property type="component" value="Unassembled WGS sequence"/>
</dbReference>
<evidence type="ECO:0000313" key="1">
    <source>
        <dbReference type="EMBL" id="KAJ7635341.1"/>
    </source>
</evidence>
<accession>A0AAD7C0A4</accession>
<dbReference type="EMBL" id="JARKIF010000007">
    <property type="protein sequence ID" value="KAJ7635341.1"/>
    <property type="molecule type" value="Genomic_DNA"/>
</dbReference>
<evidence type="ECO:0000313" key="2">
    <source>
        <dbReference type="Proteomes" id="UP001221142"/>
    </source>
</evidence>
<gene>
    <name evidence="1" type="ORF">FB45DRAFT_865867</name>
</gene>
<comment type="caution">
    <text evidence="1">The sequence shown here is derived from an EMBL/GenBank/DDBJ whole genome shotgun (WGS) entry which is preliminary data.</text>
</comment>
<protein>
    <submittedName>
        <fullName evidence="1">Uncharacterized protein</fullName>
    </submittedName>
</protein>
<sequence>MHLRNNFKNILVYCRLVERMVTLAWPLRSNGDKINPDGIATFGRRRGLMLECKCAKKTTKQDPRSCRIIESPAMKDIIGLCHYDNPRCDFYVNFTEVYNTCTLTSTYANLPTLERNTSGPDMDALEVAFALRGYADDEIAPYFPGYFGEYIRDDFPERTTQLGGSLLLRRKAKGSASTRRLQNTPYNRSQLLAPTSNNRYWEIDDFYPTHSASAPVAGPSRITLEPVPAPVVETNEERQLRRLKAGQGVTSQSFHEIFKRCGKCRQVFMATGFAAHVSGCLGEVVID</sequence>
<dbReference type="AlphaFoldDB" id="A0AAD7C0A4"/>
<keyword evidence="2" id="KW-1185">Reference proteome</keyword>
<proteinExistence type="predicted"/>